<feature type="region of interest" description="Disordered" evidence="1">
    <location>
        <begin position="33"/>
        <end position="98"/>
    </location>
</feature>
<comment type="caution">
    <text evidence="2">The sequence shown here is derived from an EMBL/GenBank/DDBJ whole genome shotgun (WGS) entry which is preliminary data.</text>
</comment>
<dbReference type="AlphaFoldDB" id="A0AAV0C680"/>
<name>A0AAV0C680_9ASTE</name>
<organism evidence="2 3">
    <name type="scientific">Cuscuta epithymum</name>
    <dbReference type="NCBI Taxonomy" id="186058"/>
    <lineage>
        <taxon>Eukaryota</taxon>
        <taxon>Viridiplantae</taxon>
        <taxon>Streptophyta</taxon>
        <taxon>Embryophyta</taxon>
        <taxon>Tracheophyta</taxon>
        <taxon>Spermatophyta</taxon>
        <taxon>Magnoliopsida</taxon>
        <taxon>eudicotyledons</taxon>
        <taxon>Gunneridae</taxon>
        <taxon>Pentapetalae</taxon>
        <taxon>asterids</taxon>
        <taxon>lamiids</taxon>
        <taxon>Solanales</taxon>
        <taxon>Convolvulaceae</taxon>
        <taxon>Cuscuteae</taxon>
        <taxon>Cuscuta</taxon>
        <taxon>Cuscuta subgen. Cuscuta</taxon>
    </lineage>
</organism>
<proteinExistence type="predicted"/>
<accession>A0AAV0C680</accession>
<keyword evidence="3" id="KW-1185">Reference proteome</keyword>
<feature type="compositionally biased region" description="Basic and acidic residues" evidence="1">
    <location>
        <begin position="58"/>
        <end position="74"/>
    </location>
</feature>
<evidence type="ECO:0000256" key="1">
    <source>
        <dbReference type="SAM" id="MobiDB-lite"/>
    </source>
</evidence>
<dbReference type="Proteomes" id="UP001152523">
    <property type="component" value="Unassembled WGS sequence"/>
</dbReference>
<evidence type="ECO:0000313" key="3">
    <source>
        <dbReference type="Proteomes" id="UP001152523"/>
    </source>
</evidence>
<protein>
    <submittedName>
        <fullName evidence="2">Uncharacterized protein</fullName>
    </submittedName>
</protein>
<evidence type="ECO:0000313" key="2">
    <source>
        <dbReference type="EMBL" id="CAH9069608.1"/>
    </source>
</evidence>
<gene>
    <name evidence="2" type="ORF">CEPIT_LOCUS3149</name>
</gene>
<reference evidence="2" key="1">
    <citation type="submission" date="2022-07" db="EMBL/GenBank/DDBJ databases">
        <authorList>
            <person name="Macas J."/>
            <person name="Novak P."/>
            <person name="Neumann P."/>
        </authorList>
    </citation>
    <scope>NUCLEOTIDE SEQUENCE</scope>
</reference>
<sequence length="98" mass="10936">MWLALKGKSFYEGGQYFTQVMLYRRLARHHGVDPKEFDPAAHGLPPLLPDVRVPLPEGEERQLLEDSELDRLASDDEEGAADDASSKPKEDGAEETQA</sequence>
<dbReference type="EMBL" id="CAMAPF010000016">
    <property type="protein sequence ID" value="CAH9069608.1"/>
    <property type="molecule type" value="Genomic_DNA"/>
</dbReference>